<feature type="transmembrane region" description="Helical" evidence="9">
    <location>
        <begin position="140"/>
        <end position="160"/>
    </location>
</feature>
<keyword evidence="9" id="KW-0812">Transmembrane</keyword>
<keyword evidence="9" id="KW-0472">Membrane</keyword>
<dbReference type="GO" id="GO:0000155">
    <property type="term" value="F:phosphorelay sensor kinase activity"/>
    <property type="evidence" value="ECO:0007669"/>
    <property type="project" value="InterPro"/>
</dbReference>
<keyword evidence="3" id="KW-0597">Phosphoprotein</keyword>
<keyword evidence="7" id="KW-0067">ATP-binding</keyword>
<dbReference type="GO" id="GO:0016020">
    <property type="term" value="C:membrane"/>
    <property type="evidence" value="ECO:0007669"/>
    <property type="project" value="InterPro"/>
</dbReference>
<dbReference type="InterPro" id="IPR011712">
    <property type="entry name" value="Sig_transdc_His_kin_sub3_dim/P"/>
</dbReference>
<accession>A0A426UXV9</accession>
<evidence type="ECO:0000313" key="12">
    <source>
        <dbReference type="EMBL" id="RRR99402.1"/>
    </source>
</evidence>
<protein>
    <recommendedName>
        <fullName evidence="2">histidine kinase</fullName>
        <ecNumber evidence="2">2.7.13.3</ecNumber>
    </recommendedName>
</protein>
<dbReference type="CDD" id="cd16917">
    <property type="entry name" value="HATPase_UhpB-NarQ-NarX-like"/>
    <property type="match status" value="1"/>
</dbReference>
<organism evidence="12 13">
    <name type="scientific">Glycomyces terrestris</name>
    <dbReference type="NCBI Taxonomy" id="2493553"/>
    <lineage>
        <taxon>Bacteria</taxon>
        <taxon>Bacillati</taxon>
        <taxon>Actinomycetota</taxon>
        <taxon>Actinomycetes</taxon>
        <taxon>Glycomycetales</taxon>
        <taxon>Glycomycetaceae</taxon>
        <taxon>Glycomyces</taxon>
    </lineage>
</organism>
<keyword evidence="4" id="KW-0808">Transferase</keyword>
<feature type="transmembrane region" description="Helical" evidence="9">
    <location>
        <begin position="12"/>
        <end position="29"/>
    </location>
</feature>
<evidence type="ECO:0000256" key="3">
    <source>
        <dbReference type="ARBA" id="ARBA00022553"/>
    </source>
</evidence>
<keyword evidence="9" id="KW-1133">Transmembrane helix</keyword>
<dbReference type="Gene3D" id="1.20.5.1930">
    <property type="match status" value="1"/>
</dbReference>
<dbReference type="EC" id="2.7.13.3" evidence="2"/>
<comment type="caution">
    <text evidence="12">The sequence shown here is derived from an EMBL/GenBank/DDBJ whole genome shotgun (WGS) entry which is preliminary data.</text>
</comment>
<proteinExistence type="predicted"/>
<keyword evidence="5" id="KW-0547">Nucleotide-binding</keyword>
<dbReference type="GO" id="GO:0005524">
    <property type="term" value="F:ATP binding"/>
    <property type="evidence" value="ECO:0007669"/>
    <property type="project" value="UniProtKB-KW"/>
</dbReference>
<dbReference type="Pfam" id="PF07730">
    <property type="entry name" value="HisKA_3"/>
    <property type="match status" value="1"/>
</dbReference>
<dbReference type="PANTHER" id="PTHR24421:SF10">
    <property type="entry name" value="NITRATE_NITRITE SENSOR PROTEIN NARQ"/>
    <property type="match status" value="1"/>
</dbReference>
<dbReference type="InterPro" id="IPR036890">
    <property type="entry name" value="HATPase_C_sf"/>
</dbReference>
<evidence type="ECO:0000256" key="2">
    <source>
        <dbReference type="ARBA" id="ARBA00012438"/>
    </source>
</evidence>
<evidence type="ECO:0000259" key="10">
    <source>
        <dbReference type="Pfam" id="PF02518"/>
    </source>
</evidence>
<feature type="domain" description="Signal transduction histidine kinase subgroup 3 dimerisation and phosphoacceptor" evidence="11">
    <location>
        <begin position="179"/>
        <end position="241"/>
    </location>
</feature>
<evidence type="ECO:0000256" key="1">
    <source>
        <dbReference type="ARBA" id="ARBA00000085"/>
    </source>
</evidence>
<dbReference type="SUPFAM" id="SSF55874">
    <property type="entry name" value="ATPase domain of HSP90 chaperone/DNA topoisomerase II/histidine kinase"/>
    <property type="match status" value="1"/>
</dbReference>
<reference evidence="12 13" key="1">
    <citation type="submission" date="2018-12" db="EMBL/GenBank/DDBJ databases">
        <title>Glycomyces sp. YIM 121974 draft genome.</title>
        <authorList>
            <person name="Li Q."/>
        </authorList>
    </citation>
    <scope>NUCLEOTIDE SEQUENCE [LARGE SCALE GENOMIC DNA]</scope>
    <source>
        <strain evidence="12 13">YIM 121974</strain>
    </source>
</reference>
<gene>
    <name evidence="12" type="ORF">EIW28_11860</name>
</gene>
<evidence type="ECO:0000256" key="4">
    <source>
        <dbReference type="ARBA" id="ARBA00022679"/>
    </source>
</evidence>
<sequence>MVVRTQVKQAFGAGAAAAVVIGGAVGLAWAPWTAVLPAVAAAVALAAPGARAGRYRRTGTAALAAAAVSLLCTLLHRVPVTGAAGFWLLLELAALAGLAASAVRHAPARRAALAGALAAAALGAQPLRMLLGTSATWTEYVFFTGAWTLVALGAVATGLARRLAARRRERTRAEMRRRERLALAGDLHDLVAHDVTGIVLDAQATRAEGDPAQAPEALARIERAGLEALAAMDRTVGMLRGGESPGARTYGVADVPELVDRFAAAARAPVVLELDPDLPGRVPREAADAVYRLVAEALTNVRRHAPHAGGVEVALTAHDAALEIRILSAGGRESPRPRLPRLKGHGGTGLLALTARFEALGGELRAGPGDGGWLVAATLPLLREAA</sequence>
<feature type="domain" description="Histidine kinase/HSP90-like ATPase" evidence="10">
    <location>
        <begin position="287"/>
        <end position="381"/>
    </location>
</feature>
<dbReference type="Gene3D" id="3.30.565.10">
    <property type="entry name" value="Histidine kinase-like ATPase, C-terminal domain"/>
    <property type="match status" value="1"/>
</dbReference>
<name>A0A426UXV9_9ACTN</name>
<evidence type="ECO:0000259" key="11">
    <source>
        <dbReference type="Pfam" id="PF07730"/>
    </source>
</evidence>
<keyword evidence="8" id="KW-0902">Two-component regulatory system</keyword>
<dbReference type="GO" id="GO:0046983">
    <property type="term" value="F:protein dimerization activity"/>
    <property type="evidence" value="ECO:0007669"/>
    <property type="project" value="InterPro"/>
</dbReference>
<dbReference type="InterPro" id="IPR050482">
    <property type="entry name" value="Sensor_HK_TwoCompSys"/>
</dbReference>
<keyword evidence="6 12" id="KW-0418">Kinase</keyword>
<evidence type="ECO:0000256" key="6">
    <source>
        <dbReference type="ARBA" id="ARBA00022777"/>
    </source>
</evidence>
<keyword evidence="13" id="KW-1185">Reference proteome</keyword>
<feature type="transmembrane region" description="Helical" evidence="9">
    <location>
        <begin position="110"/>
        <end position="128"/>
    </location>
</feature>
<evidence type="ECO:0000313" key="13">
    <source>
        <dbReference type="Proteomes" id="UP000277256"/>
    </source>
</evidence>
<evidence type="ECO:0000256" key="8">
    <source>
        <dbReference type="ARBA" id="ARBA00023012"/>
    </source>
</evidence>
<evidence type="ECO:0000256" key="7">
    <source>
        <dbReference type="ARBA" id="ARBA00022840"/>
    </source>
</evidence>
<evidence type="ECO:0000256" key="5">
    <source>
        <dbReference type="ARBA" id="ARBA00022741"/>
    </source>
</evidence>
<dbReference type="InterPro" id="IPR003594">
    <property type="entry name" value="HATPase_dom"/>
</dbReference>
<dbReference type="Pfam" id="PF02518">
    <property type="entry name" value="HATPase_c"/>
    <property type="match status" value="1"/>
</dbReference>
<evidence type="ECO:0000256" key="9">
    <source>
        <dbReference type="SAM" id="Phobius"/>
    </source>
</evidence>
<dbReference type="Proteomes" id="UP000277256">
    <property type="component" value="Unassembled WGS sequence"/>
</dbReference>
<dbReference type="PANTHER" id="PTHR24421">
    <property type="entry name" value="NITRATE/NITRITE SENSOR PROTEIN NARX-RELATED"/>
    <property type="match status" value="1"/>
</dbReference>
<comment type="catalytic activity">
    <reaction evidence="1">
        <text>ATP + protein L-histidine = ADP + protein N-phospho-L-histidine.</text>
        <dbReference type="EC" id="2.7.13.3"/>
    </reaction>
</comment>
<feature type="transmembrane region" description="Helical" evidence="9">
    <location>
        <begin position="84"/>
        <end position="103"/>
    </location>
</feature>
<dbReference type="EMBL" id="RSEB01000003">
    <property type="protein sequence ID" value="RRR99402.1"/>
    <property type="molecule type" value="Genomic_DNA"/>
</dbReference>
<dbReference type="AlphaFoldDB" id="A0A426UXV9"/>